<dbReference type="Gene3D" id="3.30.1610.10">
    <property type="entry name" value="Peptidase S59, nucleoporin"/>
    <property type="match status" value="1"/>
</dbReference>
<dbReference type="PANTHER" id="PTHR23198:SF19">
    <property type="entry name" value="NUCLEAR PORE COMPLEX PROTEIN NUP98A-LIKE ISOFORM X1"/>
    <property type="match status" value="1"/>
</dbReference>
<proteinExistence type="predicted"/>
<comment type="subunit">
    <text evidence="8">Part of the nuclear pore complex (NPC). The NPC has an eight-fold symmetrical structure comprising a central transport channel and two rings, the cytoplasmic and nuclear rings, to which eight filaments are attached. The cytoplasmic filaments have loose ends, while the nuclear filaments are joined in a distal ring, forming a nuclear basket. NPCs are highly dynamic in configuration and composition, and can be devided in 3 subcomplexes, the NUP62 subcomplex, the NUP107-160 subcomplex and the NUP93 subcomplex, containing approximately 30 different nucleoporin proteins.</text>
</comment>
<dbReference type="PROSITE" id="PS51434">
    <property type="entry name" value="NUP_C"/>
    <property type="match status" value="1"/>
</dbReference>
<accession>A0ABD3RJB9</accession>
<evidence type="ECO:0000256" key="4">
    <source>
        <dbReference type="ARBA" id="ARBA00022927"/>
    </source>
</evidence>
<dbReference type="GO" id="GO:0015031">
    <property type="term" value="P:protein transport"/>
    <property type="evidence" value="ECO:0007669"/>
    <property type="project" value="UniProtKB-KW"/>
</dbReference>
<dbReference type="FunFam" id="3.30.1610.10:FF:000002">
    <property type="entry name" value="nuclear pore complex protein NUP98A"/>
    <property type="match status" value="1"/>
</dbReference>
<dbReference type="GO" id="GO:0005643">
    <property type="term" value="C:nuclear pore"/>
    <property type="evidence" value="ECO:0007669"/>
    <property type="project" value="UniProtKB-SubCell"/>
</dbReference>
<protein>
    <recommendedName>
        <fullName evidence="9">Peptidase S59 domain-containing protein</fullName>
    </recommendedName>
</protein>
<keyword evidence="5" id="KW-0811">Translocation</keyword>
<keyword evidence="7" id="KW-0539">Nucleus</keyword>
<dbReference type="PANTHER" id="PTHR23198">
    <property type="entry name" value="NUCLEOPORIN"/>
    <property type="match status" value="1"/>
</dbReference>
<dbReference type="InterPro" id="IPR037665">
    <property type="entry name" value="Nucleoporin_S59-like"/>
</dbReference>
<evidence type="ECO:0000256" key="8">
    <source>
        <dbReference type="ARBA" id="ARBA00065263"/>
    </source>
</evidence>
<evidence type="ECO:0000256" key="7">
    <source>
        <dbReference type="ARBA" id="ARBA00023242"/>
    </source>
</evidence>
<evidence type="ECO:0000256" key="3">
    <source>
        <dbReference type="ARBA" id="ARBA00022816"/>
    </source>
</evidence>
<dbReference type="Pfam" id="PF04096">
    <property type="entry name" value="Nucleoporin2"/>
    <property type="match status" value="1"/>
</dbReference>
<name>A0ABD3RJB9_9LAMI</name>
<dbReference type="Gene3D" id="1.10.10.2360">
    <property type="match status" value="1"/>
</dbReference>
<keyword evidence="2" id="KW-0813">Transport</keyword>
<dbReference type="Proteomes" id="UP001634393">
    <property type="component" value="Unassembled WGS sequence"/>
</dbReference>
<evidence type="ECO:0000256" key="6">
    <source>
        <dbReference type="ARBA" id="ARBA00023132"/>
    </source>
</evidence>
<evidence type="ECO:0000313" key="10">
    <source>
        <dbReference type="EMBL" id="KAL3812968.1"/>
    </source>
</evidence>
<gene>
    <name evidence="10" type="ORF">ACJIZ3_014236</name>
</gene>
<keyword evidence="3" id="KW-0509">mRNA transport</keyword>
<organism evidence="10 11">
    <name type="scientific">Penstemon smallii</name>
    <dbReference type="NCBI Taxonomy" id="265156"/>
    <lineage>
        <taxon>Eukaryota</taxon>
        <taxon>Viridiplantae</taxon>
        <taxon>Streptophyta</taxon>
        <taxon>Embryophyta</taxon>
        <taxon>Tracheophyta</taxon>
        <taxon>Spermatophyta</taxon>
        <taxon>Magnoliopsida</taxon>
        <taxon>eudicotyledons</taxon>
        <taxon>Gunneridae</taxon>
        <taxon>Pentapetalae</taxon>
        <taxon>asterids</taxon>
        <taxon>lamiids</taxon>
        <taxon>Lamiales</taxon>
        <taxon>Plantaginaceae</taxon>
        <taxon>Cheloneae</taxon>
        <taxon>Penstemon</taxon>
    </lineage>
</organism>
<keyword evidence="4" id="KW-0653">Protein transport</keyword>
<dbReference type="GO" id="GO:0051028">
    <property type="term" value="P:mRNA transport"/>
    <property type="evidence" value="ECO:0007669"/>
    <property type="project" value="UniProtKB-KW"/>
</dbReference>
<dbReference type="SUPFAM" id="SSF82215">
    <property type="entry name" value="C-terminal autoproteolytic domain of nucleoporin nup98"/>
    <property type="match status" value="1"/>
</dbReference>
<keyword evidence="6" id="KW-0906">Nuclear pore complex</keyword>
<evidence type="ECO:0000259" key="9">
    <source>
        <dbReference type="PROSITE" id="PS51434"/>
    </source>
</evidence>
<keyword evidence="11" id="KW-1185">Reference proteome</keyword>
<dbReference type="InterPro" id="IPR036903">
    <property type="entry name" value="Nup98_auto-Pept-S59_dom_sf"/>
</dbReference>
<comment type="caution">
    <text evidence="10">The sequence shown here is derived from an EMBL/GenBank/DDBJ whole genome shotgun (WGS) entry which is preliminary data.</text>
</comment>
<feature type="domain" description="Peptidase S59" evidence="9">
    <location>
        <begin position="298"/>
        <end position="440"/>
    </location>
</feature>
<evidence type="ECO:0000256" key="2">
    <source>
        <dbReference type="ARBA" id="ARBA00022448"/>
    </source>
</evidence>
<evidence type="ECO:0000256" key="1">
    <source>
        <dbReference type="ARBA" id="ARBA00004567"/>
    </source>
</evidence>
<dbReference type="InterPro" id="IPR007230">
    <property type="entry name" value="Nup98_auto-Pept-S59_dom"/>
</dbReference>
<evidence type="ECO:0000256" key="5">
    <source>
        <dbReference type="ARBA" id="ARBA00023010"/>
    </source>
</evidence>
<dbReference type="AlphaFoldDB" id="A0ABD3RJB9"/>
<comment type="subcellular location">
    <subcellularLocation>
        <location evidence="1">Nucleus</location>
        <location evidence="1">Nuclear pore complex</location>
    </subcellularLocation>
</comment>
<dbReference type="GO" id="GO:0048573">
    <property type="term" value="P:photoperiodism, flowering"/>
    <property type="evidence" value="ECO:0007669"/>
    <property type="project" value="UniProtKB-ARBA"/>
</dbReference>
<reference evidence="10 11" key="1">
    <citation type="submission" date="2024-12" db="EMBL/GenBank/DDBJ databases">
        <title>The unique morphological basis and parallel evolutionary history of personate flowers in Penstemon.</title>
        <authorList>
            <person name="Depatie T.H."/>
            <person name="Wessinger C.A."/>
        </authorList>
    </citation>
    <scope>NUCLEOTIDE SEQUENCE [LARGE SCALE GENOMIC DNA]</scope>
    <source>
        <strain evidence="10">WTNN_2</strain>
        <tissue evidence="10">Leaf</tissue>
    </source>
</reference>
<evidence type="ECO:0000313" key="11">
    <source>
        <dbReference type="Proteomes" id="UP001634393"/>
    </source>
</evidence>
<sequence>MIVLAFGQVYGNSGSSSAAHPFSSTTYFNPPLTFGSTTGNQSQGSRVASYSATSEFDQGGNSYINIQSISAMPIYRHKSHEELRFEDHDVDCKVSIKPLNSTQTNTFQFPPVSIKLLSSTQTNTFQFPPVSIKPPFNSTQTNTFQFPPVSNPPSTSNLFTPKSQTFGNPNNTFPMAPTFAPSGSLFGPSTNTVFSSMPAPTSNHSPFSLSGSTQSNNFQFPQISTKSTSFTVSPSTWPSSITPQTPFWQASTSNPSFFQGEGSKHKACATSCFHVNVNSIELEEEDPEVSALMPKLQNIEYYTEPSIEELEAMEKTEPGFCSHVKNFVIGRKDRGSIKFLGEIDIRKLDLESIVQFNDREVTVYADNTKMPPVGQGLNSPAEVTLLNVKCISKKTGKQYTDGPMVQRYKTMLISKATELGVEFVSYDPVLGEWKFRVKHF</sequence>
<dbReference type="EMBL" id="JBJXBP010000008">
    <property type="protein sequence ID" value="KAL3812968.1"/>
    <property type="molecule type" value="Genomic_DNA"/>
</dbReference>